<keyword evidence="3" id="KW-1185">Reference proteome</keyword>
<reference evidence="2" key="1">
    <citation type="submission" date="2021-01" db="EMBL/GenBank/DDBJ databases">
        <authorList>
            <consortium name="Genoscope - CEA"/>
            <person name="William W."/>
        </authorList>
    </citation>
    <scope>NUCLEOTIDE SEQUENCE</scope>
</reference>
<organism evidence="2 3">
    <name type="scientific">Paramecium primaurelia</name>
    <dbReference type="NCBI Taxonomy" id="5886"/>
    <lineage>
        <taxon>Eukaryota</taxon>
        <taxon>Sar</taxon>
        <taxon>Alveolata</taxon>
        <taxon>Ciliophora</taxon>
        <taxon>Intramacronucleata</taxon>
        <taxon>Oligohymenophorea</taxon>
        <taxon>Peniculida</taxon>
        <taxon>Parameciidae</taxon>
        <taxon>Paramecium</taxon>
    </lineage>
</organism>
<proteinExistence type="predicted"/>
<protein>
    <recommendedName>
        <fullName evidence="4">Transmembrane protein</fullName>
    </recommendedName>
</protein>
<evidence type="ECO:0000313" key="2">
    <source>
        <dbReference type="EMBL" id="CAD8043703.1"/>
    </source>
</evidence>
<accession>A0A8S1JN11</accession>
<sequence>MHNHINSFFIFISIIILLNFTQIHLNQQLVQQICLQYLFLFQQFIIFQHILEVYQQQDFFQLLLKVMKTFKDDHNLQYIQMMLELQVLNQIIIFEAKILQCIKILLI</sequence>
<keyword evidence="1" id="KW-1133">Transmembrane helix</keyword>
<feature type="transmembrane region" description="Helical" evidence="1">
    <location>
        <begin position="7"/>
        <end position="25"/>
    </location>
</feature>
<evidence type="ECO:0000256" key="1">
    <source>
        <dbReference type="SAM" id="Phobius"/>
    </source>
</evidence>
<dbReference type="EMBL" id="CAJJDM010000002">
    <property type="protein sequence ID" value="CAD8043703.1"/>
    <property type="molecule type" value="Genomic_DNA"/>
</dbReference>
<keyword evidence="1" id="KW-0812">Transmembrane</keyword>
<gene>
    <name evidence="2" type="ORF">PPRIM_AZ9-3.1.T0050357</name>
</gene>
<keyword evidence="1" id="KW-0472">Membrane</keyword>
<dbReference type="Proteomes" id="UP000688137">
    <property type="component" value="Unassembled WGS sequence"/>
</dbReference>
<evidence type="ECO:0000313" key="3">
    <source>
        <dbReference type="Proteomes" id="UP000688137"/>
    </source>
</evidence>
<comment type="caution">
    <text evidence="2">The sequence shown here is derived from an EMBL/GenBank/DDBJ whole genome shotgun (WGS) entry which is preliminary data.</text>
</comment>
<name>A0A8S1JN11_PARPR</name>
<evidence type="ECO:0008006" key="4">
    <source>
        <dbReference type="Google" id="ProtNLM"/>
    </source>
</evidence>
<dbReference type="AlphaFoldDB" id="A0A8S1JN11"/>